<dbReference type="Proteomes" id="UP000683925">
    <property type="component" value="Unassembled WGS sequence"/>
</dbReference>
<evidence type="ECO:0000256" key="1">
    <source>
        <dbReference type="ARBA" id="ARBA00022801"/>
    </source>
</evidence>
<dbReference type="PROSITE" id="PS50275">
    <property type="entry name" value="SAC"/>
    <property type="match status" value="1"/>
</dbReference>
<evidence type="ECO:0000256" key="2">
    <source>
        <dbReference type="SAM" id="MobiDB-lite"/>
    </source>
</evidence>
<proteinExistence type="predicted"/>
<sequence length="954" mass="111836">MTNLKLFQVTGYQNEIIIKSELSYITTQLKFHRISQIIEESPKFQEQEGNIKGDKRCSYILGVFKTYNKSFIVIVDECTKVATIQDQIIYHIDQVSYLAIDDYNPNNNRDILESINNQKKLLQSGFYFSLYGDITLARHFQKYENSFVWNNKLLSSLRENKISSSWQLPMIQGYVEQIDSSVDKQPITVVLISRRSRFMGGTRYYSRGVNDDGHVANFVETEQIIISGSTLMSFVVIRGSVPLFWNQDGVNSIKLTRSRELTQSAFIKHFNLLRSYGKIFCINLMQNSRQLEQVLTENFYYQLQKAKLDHVNYQFVDFHSLVKNGKSSGVNSYIYQYDQTLEKFQCYFEKDRQMIKKQNGVFRINCLDCLDRTNLFMSKLCLYSLERSLRILNLQLSGSHDILNTFDENNKKLLHDLIIKYKIMWANNGDMLSFIYSGSGSTVSEMAREGKRGFMGMLKDGYNNIERFYNRQFEDDTKQNTINQLLYHSTSQTHFDNWIAQQERQFCTFSEISILLITWNVGGNTPITKDFLQNILHFQEQSNPDVIVFGLQEIVDLNPQNIVIMSNEKTLQLWNQLIQSNLSKIDSYTKIGNCDLVGLYIAIFVKTNQISRITQIDIDAIKTGMGGTLGNKGGVSVKLNFDDSLLGFTCCHLTSGNKQCQQRLSDIDEIHQRAFQNSKQKISLKNLDYSFFFGDMNFRIELPYQEVVEQIKNYQQLISEDPNCSKAKKKLAHLLNFDQLEKYKNKNQYLQNYQEGSINFLPTYKYDKNCQIYDTSKKLRIPSWCDRILVNCKEELICSQRYYQRNECLDSDHRPVSSYYVIEIKKIDKEKLESVKSQYCLSQMQSVKYPTPNFDVQTKHFSTKQFQQHQYPQQYGNYQDLLQGSEIDQQRNLSYLNLTPQNQQQNQECLVKKRDQQYQQSQEYQGLEQYPTEQMKQQQKSAQQQSYQYRLDLQ</sequence>
<organism evidence="4 5">
    <name type="scientific">Paramecium octaurelia</name>
    <dbReference type="NCBI Taxonomy" id="43137"/>
    <lineage>
        <taxon>Eukaryota</taxon>
        <taxon>Sar</taxon>
        <taxon>Alveolata</taxon>
        <taxon>Ciliophora</taxon>
        <taxon>Intramacronucleata</taxon>
        <taxon>Oligohymenophorea</taxon>
        <taxon>Peniculida</taxon>
        <taxon>Parameciidae</taxon>
        <taxon>Paramecium</taxon>
    </lineage>
</organism>
<evidence type="ECO:0000313" key="4">
    <source>
        <dbReference type="EMBL" id="CAD8166728.1"/>
    </source>
</evidence>
<dbReference type="AlphaFoldDB" id="A0A8S1UNB2"/>
<dbReference type="InterPro" id="IPR000300">
    <property type="entry name" value="IPPc"/>
</dbReference>
<dbReference type="FunFam" id="3.60.10.10:FF:000040">
    <property type="entry name" value="Inositol polyphosphate 5-phosphatase, putative"/>
    <property type="match status" value="1"/>
</dbReference>
<dbReference type="Pfam" id="PF02383">
    <property type="entry name" value="Syja_N"/>
    <property type="match status" value="1"/>
</dbReference>
<dbReference type="PANTHER" id="PTHR11200:SF275">
    <property type="entry name" value="LD06095P"/>
    <property type="match status" value="1"/>
</dbReference>
<reference evidence="4" key="1">
    <citation type="submission" date="2021-01" db="EMBL/GenBank/DDBJ databases">
        <authorList>
            <consortium name="Genoscope - CEA"/>
            <person name="William W."/>
        </authorList>
    </citation>
    <scope>NUCLEOTIDE SEQUENCE</scope>
</reference>
<feature type="domain" description="SAC" evidence="3">
    <location>
        <begin position="117"/>
        <end position="438"/>
    </location>
</feature>
<accession>A0A8S1UNB2</accession>
<dbReference type="EMBL" id="CAJJDP010000049">
    <property type="protein sequence ID" value="CAD8166728.1"/>
    <property type="molecule type" value="Genomic_DNA"/>
</dbReference>
<dbReference type="GO" id="GO:0046856">
    <property type="term" value="P:phosphatidylinositol dephosphorylation"/>
    <property type="evidence" value="ECO:0007669"/>
    <property type="project" value="InterPro"/>
</dbReference>
<name>A0A8S1UNB2_PAROT</name>
<feature type="region of interest" description="Disordered" evidence="2">
    <location>
        <begin position="927"/>
        <end position="954"/>
    </location>
</feature>
<dbReference type="SMART" id="SM00128">
    <property type="entry name" value="IPPc"/>
    <property type="match status" value="1"/>
</dbReference>
<keyword evidence="1" id="KW-0378">Hydrolase</keyword>
<dbReference type="OMA" id="HPCHELR"/>
<dbReference type="InterPro" id="IPR046985">
    <property type="entry name" value="IP5"/>
</dbReference>
<protein>
    <recommendedName>
        <fullName evidence="3">SAC domain-containing protein</fullName>
    </recommendedName>
</protein>
<dbReference type="OrthoDB" id="405996at2759"/>
<evidence type="ECO:0000313" key="5">
    <source>
        <dbReference type="Proteomes" id="UP000683925"/>
    </source>
</evidence>
<dbReference type="PANTHER" id="PTHR11200">
    <property type="entry name" value="INOSITOL 5-PHOSPHATASE"/>
    <property type="match status" value="1"/>
</dbReference>
<keyword evidence="5" id="KW-1185">Reference proteome</keyword>
<dbReference type="InterPro" id="IPR002013">
    <property type="entry name" value="SAC_dom"/>
</dbReference>
<dbReference type="Pfam" id="PF22669">
    <property type="entry name" value="Exo_endo_phos2"/>
    <property type="match status" value="1"/>
</dbReference>
<dbReference type="GO" id="GO:0004439">
    <property type="term" value="F:phosphatidylinositol-4,5-bisphosphate 5-phosphatase activity"/>
    <property type="evidence" value="ECO:0007669"/>
    <property type="project" value="TreeGrafter"/>
</dbReference>
<evidence type="ECO:0000259" key="3">
    <source>
        <dbReference type="PROSITE" id="PS50275"/>
    </source>
</evidence>
<gene>
    <name evidence="4" type="ORF">POCTA_138.1.T0490010</name>
</gene>
<comment type="caution">
    <text evidence="4">The sequence shown here is derived from an EMBL/GenBank/DDBJ whole genome shotgun (WGS) entry which is preliminary data.</text>
</comment>